<feature type="domain" description="Caspase family p10" evidence="8">
    <location>
        <begin position="299"/>
        <end position="384"/>
    </location>
</feature>
<dbReference type="PROSITE" id="PS50208">
    <property type="entry name" value="CASPASE_P20"/>
    <property type="match status" value="1"/>
</dbReference>
<feature type="active site" evidence="6">
    <location>
        <position position="224"/>
    </location>
</feature>
<feature type="domain" description="Pyrin" evidence="10">
    <location>
        <begin position="1"/>
        <end position="89"/>
    </location>
</feature>
<dbReference type="GO" id="GO:0050727">
    <property type="term" value="P:regulation of inflammatory response"/>
    <property type="evidence" value="ECO:0007669"/>
    <property type="project" value="TreeGrafter"/>
</dbReference>
<dbReference type="InterPro" id="IPR033139">
    <property type="entry name" value="Caspase_cys_AS"/>
</dbReference>
<dbReference type="GO" id="GO:0072559">
    <property type="term" value="C:NLRP3 inflammasome complex"/>
    <property type="evidence" value="ECO:0007669"/>
    <property type="project" value="TreeGrafter"/>
</dbReference>
<dbReference type="SMART" id="SM01289">
    <property type="entry name" value="PYRIN"/>
    <property type="match status" value="1"/>
</dbReference>
<dbReference type="PANTHER" id="PTHR47901">
    <property type="entry name" value="CASPASE RECRUITMENT DOMAIN-CONTAINING PROTEIN 18"/>
    <property type="match status" value="1"/>
</dbReference>
<accession>A0A8C2KMM0</accession>
<dbReference type="Gene3D" id="1.10.533.10">
    <property type="entry name" value="Death Domain, Fas"/>
    <property type="match status" value="1"/>
</dbReference>
<dbReference type="PANTHER" id="PTHR47901:SF3">
    <property type="entry name" value="CASPASE-1"/>
    <property type="match status" value="1"/>
</dbReference>
<evidence type="ECO:0000259" key="10">
    <source>
        <dbReference type="PROSITE" id="PS50824"/>
    </source>
</evidence>
<dbReference type="Ensembl" id="ENSCCRT00015021577.1">
    <property type="protein sequence ID" value="ENSCCRP00015020818.1"/>
    <property type="gene ID" value="ENSCCRG00015008994.1"/>
</dbReference>
<evidence type="ECO:0000313" key="12">
    <source>
        <dbReference type="Proteomes" id="UP000694701"/>
    </source>
</evidence>
<dbReference type="CDD" id="cd08321">
    <property type="entry name" value="Pyrin_ASC-like"/>
    <property type="match status" value="1"/>
</dbReference>
<evidence type="ECO:0000256" key="3">
    <source>
        <dbReference type="ARBA" id="ARBA00022801"/>
    </source>
</evidence>
<dbReference type="Gene3D" id="3.40.50.1460">
    <property type="match status" value="1"/>
</dbReference>
<keyword evidence="2" id="KW-0645">Protease</keyword>
<comment type="similarity">
    <text evidence="1 7">Belongs to the peptidase C14A family.</text>
</comment>
<dbReference type="PROSITE" id="PS01121">
    <property type="entry name" value="CASPASE_HIS"/>
    <property type="match status" value="1"/>
</dbReference>
<dbReference type="GO" id="GO:0097169">
    <property type="term" value="C:AIM2 inflammasome complex"/>
    <property type="evidence" value="ECO:0007669"/>
    <property type="project" value="TreeGrafter"/>
</dbReference>
<evidence type="ECO:0000256" key="6">
    <source>
        <dbReference type="PIRSR" id="PIRSR038001-1"/>
    </source>
</evidence>
<dbReference type="InterPro" id="IPR002138">
    <property type="entry name" value="Pept_C14_p10"/>
</dbReference>
<proteinExistence type="inferred from homology"/>
<evidence type="ECO:0000256" key="1">
    <source>
        <dbReference type="ARBA" id="ARBA00010134"/>
    </source>
</evidence>
<dbReference type="InterPro" id="IPR015917">
    <property type="entry name" value="Pept_C14A"/>
</dbReference>
<organism evidence="11 12">
    <name type="scientific">Cyprinus carpio</name>
    <name type="common">Common carp</name>
    <dbReference type="NCBI Taxonomy" id="7962"/>
    <lineage>
        <taxon>Eukaryota</taxon>
        <taxon>Metazoa</taxon>
        <taxon>Chordata</taxon>
        <taxon>Craniata</taxon>
        <taxon>Vertebrata</taxon>
        <taxon>Euteleostomi</taxon>
        <taxon>Actinopterygii</taxon>
        <taxon>Neopterygii</taxon>
        <taxon>Teleostei</taxon>
        <taxon>Ostariophysi</taxon>
        <taxon>Cypriniformes</taxon>
        <taxon>Cyprinidae</taxon>
        <taxon>Cyprininae</taxon>
        <taxon>Cyprinus</taxon>
    </lineage>
</organism>
<evidence type="ECO:0000259" key="8">
    <source>
        <dbReference type="PROSITE" id="PS50207"/>
    </source>
</evidence>
<dbReference type="Ensembl" id="ENSCCRT00020120582.1">
    <property type="protein sequence ID" value="ENSCCRP00020110407.1"/>
    <property type="gene ID" value="ENSCCRG00020050251.1"/>
</dbReference>
<dbReference type="SMART" id="SM00115">
    <property type="entry name" value="CASc"/>
    <property type="match status" value="1"/>
</dbReference>
<dbReference type="Pfam" id="PF00656">
    <property type="entry name" value="Peptidase_C14"/>
    <property type="match status" value="1"/>
</dbReference>
<keyword evidence="5" id="KW-0865">Zymogen</keyword>
<dbReference type="AlphaFoldDB" id="A0A8C2KMM0"/>
<evidence type="ECO:0000256" key="2">
    <source>
        <dbReference type="ARBA" id="ARBA00022670"/>
    </source>
</evidence>
<dbReference type="SUPFAM" id="SSF47986">
    <property type="entry name" value="DEATH domain"/>
    <property type="match status" value="1"/>
</dbReference>
<reference evidence="11" key="1">
    <citation type="submission" date="2025-05" db="UniProtKB">
        <authorList>
            <consortium name="Ensembl"/>
        </authorList>
    </citation>
    <scope>IDENTIFICATION</scope>
</reference>
<evidence type="ECO:0000256" key="4">
    <source>
        <dbReference type="ARBA" id="ARBA00022807"/>
    </source>
</evidence>
<protein>
    <submittedName>
        <fullName evidence="11">Uncharacterized protein</fullName>
    </submittedName>
</protein>
<dbReference type="PIRSF" id="PIRSF038001">
    <property type="entry name" value="Caspase_ICE"/>
    <property type="match status" value="1"/>
</dbReference>
<keyword evidence="4" id="KW-0788">Thiol protease</keyword>
<dbReference type="PRINTS" id="PR00376">
    <property type="entry name" value="IL1BCENZYME"/>
</dbReference>
<dbReference type="InterPro" id="IPR004020">
    <property type="entry name" value="DAPIN"/>
</dbReference>
<feature type="active site" evidence="6">
    <location>
        <position position="278"/>
    </location>
</feature>
<evidence type="ECO:0000259" key="9">
    <source>
        <dbReference type="PROSITE" id="PS50208"/>
    </source>
</evidence>
<dbReference type="SUPFAM" id="SSF52129">
    <property type="entry name" value="Caspase-like"/>
    <property type="match status" value="1"/>
</dbReference>
<dbReference type="InterPro" id="IPR001309">
    <property type="entry name" value="Pept_C14_p20"/>
</dbReference>
<dbReference type="InterPro" id="IPR016129">
    <property type="entry name" value="Caspase_his_AS"/>
</dbReference>
<keyword evidence="3" id="KW-0378">Hydrolase</keyword>
<sequence length="386" mass="44588">MDIIKNSVFKALEQLEEEEFGLFKWYLWNGVIKGISPISRGKLEKIKSHGVVDLMTQKYSADAGKIAVQVLRNMEQNDFADRLELNLQKGQQPVQEEARNAPLPMELQPIQSDWRRPYSITACSQQFKQRLLRENGNDIYRPASSQRKGSALVITNIKFDYEEDNRDGAEIDEENMEWLLRALGYSVEKHTNLSGDEIDEKVKNFSKRHEHQDSDSTFVIIMSHGKRIQNKDAILGVHYDERKNPKDYFFVEGIFTHLNSENCPALIDKPKVILIQACRGGHDGGVYVPKRVPASDSWVHKEKDFVCFMSSLPDISSYRDPDNGSYFIMYIVDVFSTCAHNDDIMELFRKVASRMENDPCFKEKEKLLPCIERTSLVRKFYLFPGL</sequence>
<dbReference type="InterPro" id="IPR011600">
    <property type="entry name" value="Pept_C14_caspase"/>
</dbReference>
<dbReference type="Proteomes" id="UP000694700">
    <property type="component" value="Unplaced"/>
</dbReference>
<dbReference type="PROSITE" id="PS50207">
    <property type="entry name" value="CASPASE_P10"/>
    <property type="match status" value="1"/>
</dbReference>
<dbReference type="Proteomes" id="UP000694701">
    <property type="component" value="Unplaced"/>
</dbReference>
<dbReference type="GO" id="GO:0004197">
    <property type="term" value="F:cysteine-type endopeptidase activity"/>
    <property type="evidence" value="ECO:0007669"/>
    <property type="project" value="InterPro"/>
</dbReference>
<dbReference type="InterPro" id="IPR029030">
    <property type="entry name" value="Caspase-like_dom_sf"/>
</dbReference>
<dbReference type="PROSITE" id="PS01122">
    <property type="entry name" value="CASPASE_CYS"/>
    <property type="match status" value="1"/>
</dbReference>
<feature type="domain" description="Caspase family p20" evidence="9">
    <location>
        <begin position="147"/>
        <end position="282"/>
    </location>
</feature>
<dbReference type="Pfam" id="PF02758">
    <property type="entry name" value="PYRIN"/>
    <property type="match status" value="1"/>
</dbReference>
<name>A0A8C2KMM0_CYPCA</name>
<dbReference type="GO" id="GO:0072557">
    <property type="term" value="C:IPAF inflammasome complex"/>
    <property type="evidence" value="ECO:0007669"/>
    <property type="project" value="TreeGrafter"/>
</dbReference>
<dbReference type="GO" id="GO:0006508">
    <property type="term" value="P:proteolysis"/>
    <property type="evidence" value="ECO:0007669"/>
    <property type="project" value="UniProtKB-KW"/>
</dbReference>
<dbReference type="CDD" id="cd00032">
    <property type="entry name" value="CASc"/>
    <property type="match status" value="1"/>
</dbReference>
<evidence type="ECO:0000313" key="11">
    <source>
        <dbReference type="Ensembl" id="ENSCCRP00020110407.1"/>
    </source>
</evidence>
<evidence type="ECO:0000256" key="7">
    <source>
        <dbReference type="RuleBase" id="RU003971"/>
    </source>
</evidence>
<dbReference type="PROSITE" id="PS50824">
    <property type="entry name" value="DAPIN"/>
    <property type="match status" value="1"/>
</dbReference>
<dbReference type="InterPro" id="IPR002398">
    <property type="entry name" value="Pept_C14"/>
</dbReference>
<evidence type="ECO:0000256" key="5">
    <source>
        <dbReference type="ARBA" id="ARBA00023145"/>
    </source>
</evidence>
<dbReference type="InterPro" id="IPR011029">
    <property type="entry name" value="DEATH-like_dom_sf"/>
</dbReference>